<feature type="coiled-coil region" evidence="4">
    <location>
        <begin position="907"/>
        <end position="990"/>
    </location>
</feature>
<dbReference type="WBParaSite" id="ACAC_0001143501-mRNA-1">
    <property type="protein sequence ID" value="ACAC_0001143501-mRNA-1"/>
    <property type="gene ID" value="ACAC_0001143501"/>
</dbReference>
<dbReference type="AlphaFoldDB" id="A0A0K0DJ81"/>
<feature type="coiled-coil region" evidence="4">
    <location>
        <begin position="410"/>
        <end position="437"/>
    </location>
</feature>
<dbReference type="GO" id="GO:0031267">
    <property type="term" value="F:small GTPase binding"/>
    <property type="evidence" value="ECO:0007669"/>
    <property type="project" value="TreeGrafter"/>
</dbReference>
<reference evidence="6" key="1">
    <citation type="submission" date="2012-09" db="EMBL/GenBank/DDBJ databases">
        <authorList>
            <person name="Martin A.A."/>
        </authorList>
    </citation>
    <scope>NUCLEOTIDE SEQUENCE</scope>
</reference>
<dbReference type="PANTHER" id="PTHR18921:SF2">
    <property type="entry name" value="THYROID RECEPTOR-INTERACTING PROTEIN 11"/>
    <property type="match status" value="1"/>
</dbReference>
<keyword evidence="2" id="KW-0333">Golgi apparatus</keyword>
<evidence type="ECO:0000256" key="4">
    <source>
        <dbReference type="SAM" id="Coils"/>
    </source>
</evidence>
<dbReference type="GO" id="GO:0007030">
    <property type="term" value="P:Golgi organization"/>
    <property type="evidence" value="ECO:0007669"/>
    <property type="project" value="TreeGrafter"/>
</dbReference>
<feature type="region of interest" description="Disordered" evidence="5">
    <location>
        <begin position="1068"/>
        <end position="1107"/>
    </location>
</feature>
<feature type="coiled-coil region" evidence="4">
    <location>
        <begin position="278"/>
        <end position="373"/>
    </location>
</feature>
<feature type="coiled-coil region" evidence="4">
    <location>
        <begin position="702"/>
        <end position="750"/>
    </location>
</feature>
<dbReference type="GO" id="GO:0006888">
    <property type="term" value="P:endoplasmic reticulum to Golgi vesicle-mediated transport"/>
    <property type="evidence" value="ECO:0007669"/>
    <property type="project" value="TreeGrafter"/>
</dbReference>
<keyword evidence="3 4" id="KW-0175">Coiled coil</keyword>
<dbReference type="PANTHER" id="PTHR18921">
    <property type="entry name" value="MYOSIN HEAVY CHAIN - RELATED"/>
    <property type="match status" value="1"/>
</dbReference>
<feature type="coiled-coil region" evidence="4">
    <location>
        <begin position="783"/>
        <end position="849"/>
    </location>
</feature>
<sequence>MFTRRLELASIRTALRINLFPPYDASSRGQLSELANEVLNEATDDVVGAQSELQVANRRLSETERLLIAEQSKVRKLEERLHEQEQLLSASHAEMDVIAERHRTMVLTRDDEIKKLKTELERLQLNPWNGSDDDSGTMEQTIMDLQREVSHWKSLVESEPKKASTKKLEERLEEERRQKEAEIASLVESHSRSMNEMKEMYEERIFALEGVASSSTSNTDLLDAVLLEKEELLETKRKLEGLVRQRESACPSTTNASATSNMCDDRLEVLDLVERSDVTDLEEKLRDTKTELTQFRATCSEMESKILEYDSLKIQHEELTQAYNDLNEEFEKYKEITTSNIQDSNNQDLTRRIDLLKANLIEYEERYEMCKRENLETVAQLERLTGEFERLKTGFADVREQKDSNITGEMGRLQTALEQAKQDRDRLRADVDKFRSTIEGIDVELDTLRASNRHLSQENAELLGVIDRAGEGGNTISDHGDTVAYPSTLSLAEMRAAAVDDLHHQLREEIAMLQERNRLLVEESRLLSEVNAHLKKQEETDSKKLQLLEEKIALLENHREVSLRKLQKENSAEKSQIATTQPNTDEVSALTEQLREALAANAEKTEECEKLRQQADDLEKEVTQMNSHYVQILEKDRSLNLINEKLSRAQPESNDLAYNVEPVPEVPDQSMLDGSGEELCDTTSPKSNNEQSSVLAHDVKPEKVLNEYIERLESECSQLKQASAQSDEIIREKTKIVETLTMENEQLRQLTTQKHAESVNYFGRLEAALQQTAFLEQKLAENNQSVAESLKEERESREKLSRELQRLREHLMLVEETSTTEAMEAEKREAELRERIKQLQSSIVAADTDSAKTAESMKNELYSLQERVIVAEESAVDWKSRYESEKQLHWETCDALASLQVVVRELSADHEREAADASHRNMQLQEKIRELTLTVESLRADIERLSLDKQTVEDLLESAKSSINARQKIVEDLEVQLEEARASTRKSSETYHIDDVTLRQLFLSYFTAPADKRADIAMLLASILQYPPEDVQKVRQAVCGTTRNATPSGGISLAEQFIRFLENESESATTAPHLPVAPRELTPGPSIIPPQISLAPSQPSGLDSVLK</sequence>
<keyword evidence="6" id="KW-1185">Reference proteome</keyword>
<reference evidence="7" key="2">
    <citation type="submission" date="2016-04" db="UniProtKB">
        <authorList>
            <consortium name="WormBaseParasite"/>
        </authorList>
    </citation>
    <scope>IDENTIFICATION</scope>
</reference>
<dbReference type="Proteomes" id="UP000035642">
    <property type="component" value="Unassembled WGS sequence"/>
</dbReference>
<evidence type="ECO:0000313" key="7">
    <source>
        <dbReference type="WBParaSite" id="ACAC_0001143501-mRNA-1"/>
    </source>
</evidence>
<feature type="coiled-coil region" evidence="4">
    <location>
        <begin position="162"/>
        <end position="189"/>
    </location>
</feature>
<accession>A0A0K0DJ81</accession>
<evidence type="ECO:0000256" key="1">
    <source>
        <dbReference type="ARBA" id="ARBA00004555"/>
    </source>
</evidence>
<evidence type="ECO:0000313" key="6">
    <source>
        <dbReference type="Proteomes" id="UP000035642"/>
    </source>
</evidence>
<comment type="subcellular location">
    <subcellularLocation>
        <location evidence="1">Golgi apparatus</location>
    </subcellularLocation>
</comment>
<evidence type="ECO:0000256" key="2">
    <source>
        <dbReference type="ARBA" id="ARBA00023034"/>
    </source>
</evidence>
<feature type="region of interest" description="Disordered" evidence="5">
    <location>
        <begin position="566"/>
        <end position="586"/>
    </location>
</feature>
<feature type="coiled-coil region" evidence="4">
    <location>
        <begin position="39"/>
        <end position="126"/>
    </location>
</feature>
<protein>
    <submittedName>
        <fullName evidence="7">Kinesin motor domain-containing protein</fullName>
    </submittedName>
</protein>
<name>A0A0K0DJ81_ANGCA</name>
<feature type="compositionally biased region" description="Polar residues" evidence="5">
    <location>
        <begin position="573"/>
        <end position="586"/>
    </location>
</feature>
<dbReference type="GO" id="GO:0005794">
    <property type="term" value="C:Golgi apparatus"/>
    <property type="evidence" value="ECO:0007669"/>
    <property type="project" value="UniProtKB-SubCell"/>
</dbReference>
<proteinExistence type="predicted"/>
<feature type="compositionally biased region" description="Polar residues" evidence="5">
    <location>
        <begin position="681"/>
        <end position="693"/>
    </location>
</feature>
<evidence type="ECO:0000256" key="5">
    <source>
        <dbReference type="SAM" id="MobiDB-lite"/>
    </source>
</evidence>
<evidence type="ECO:0000256" key="3">
    <source>
        <dbReference type="ARBA" id="ARBA00023054"/>
    </source>
</evidence>
<dbReference type="STRING" id="6313.A0A0K0DJ81"/>
<feature type="region of interest" description="Disordered" evidence="5">
    <location>
        <begin position="670"/>
        <end position="693"/>
    </location>
</feature>
<organism evidence="6 7">
    <name type="scientific">Angiostrongylus cantonensis</name>
    <name type="common">Rat lungworm</name>
    <dbReference type="NCBI Taxonomy" id="6313"/>
    <lineage>
        <taxon>Eukaryota</taxon>
        <taxon>Metazoa</taxon>
        <taxon>Ecdysozoa</taxon>
        <taxon>Nematoda</taxon>
        <taxon>Chromadorea</taxon>
        <taxon>Rhabditida</taxon>
        <taxon>Rhabditina</taxon>
        <taxon>Rhabditomorpha</taxon>
        <taxon>Strongyloidea</taxon>
        <taxon>Metastrongylidae</taxon>
        <taxon>Angiostrongylus</taxon>
    </lineage>
</organism>